<keyword evidence="2" id="KW-1185">Reference proteome</keyword>
<evidence type="ECO:0000313" key="1">
    <source>
        <dbReference type="EMBL" id="KAF8409009.1"/>
    </source>
</evidence>
<dbReference type="Pfam" id="PF13692">
    <property type="entry name" value="Glyco_trans_1_4"/>
    <property type="match status" value="1"/>
</dbReference>
<dbReference type="Proteomes" id="UP000655225">
    <property type="component" value="Unassembled WGS sequence"/>
</dbReference>
<protein>
    <submittedName>
        <fullName evidence="1">Uncharacterized protein</fullName>
    </submittedName>
</protein>
<dbReference type="AlphaFoldDB" id="A0A835DQE9"/>
<dbReference type="PANTHER" id="PTHR46686:SF2">
    <property type="entry name" value="GLYCOSYLTRANSFERASE"/>
    <property type="match status" value="1"/>
</dbReference>
<dbReference type="OrthoDB" id="734129at2759"/>
<organism evidence="1 2">
    <name type="scientific">Tetracentron sinense</name>
    <name type="common">Spur-leaf</name>
    <dbReference type="NCBI Taxonomy" id="13715"/>
    <lineage>
        <taxon>Eukaryota</taxon>
        <taxon>Viridiplantae</taxon>
        <taxon>Streptophyta</taxon>
        <taxon>Embryophyta</taxon>
        <taxon>Tracheophyta</taxon>
        <taxon>Spermatophyta</taxon>
        <taxon>Magnoliopsida</taxon>
        <taxon>Trochodendrales</taxon>
        <taxon>Trochodendraceae</taxon>
        <taxon>Tetracentron</taxon>
    </lineage>
</organism>
<dbReference type="EMBL" id="JABCRI010000003">
    <property type="protein sequence ID" value="KAF8409009.1"/>
    <property type="molecule type" value="Genomic_DNA"/>
</dbReference>
<gene>
    <name evidence="1" type="ORF">HHK36_005080</name>
</gene>
<evidence type="ECO:0000313" key="2">
    <source>
        <dbReference type="Proteomes" id="UP000655225"/>
    </source>
</evidence>
<reference evidence="1 2" key="1">
    <citation type="submission" date="2020-04" db="EMBL/GenBank/DDBJ databases">
        <title>Plant Genome Project.</title>
        <authorList>
            <person name="Zhang R.-G."/>
        </authorList>
    </citation>
    <scope>NUCLEOTIDE SEQUENCE [LARGE SCALE GENOMIC DNA]</scope>
    <source>
        <strain evidence="1">YNK0</strain>
        <tissue evidence="1">Leaf</tissue>
    </source>
</reference>
<dbReference type="Gene3D" id="3.40.50.2000">
    <property type="entry name" value="Glycogen Phosphorylase B"/>
    <property type="match status" value="1"/>
</dbReference>
<comment type="caution">
    <text evidence="1">The sequence shown here is derived from an EMBL/GenBank/DDBJ whole genome shotgun (WGS) entry which is preliminary data.</text>
</comment>
<dbReference type="SUPFAM" id="SSF53756">
    <property type="entry name" value="UDP-Glycosyltransferase/glycogen phosphorylase"/>
    <property type="match status" value="1"/>
</dbReference>
<accession>A0A835DQE9</accession>
<proteinExistence type="predicted"/>
<name>A0A835DQE9_TETSI</name>
<sequence length="199" mass="22440">MNLDSPAISQEAQFPWNKLCFVLSDRRPHTGIHDGNLHVYFTANDHSSVNCSLAFEIFSMENMAGEFDYLHIESVSLPHWDAKMVPNLVVLGMGYGTRSSYSKTYWTSPWGRRYPDLGPNVKVFGALDPSQLSAFYNAVDVFVNPTLRPQGLYLTLMEVMQCGKTVLTPNFASITGTVVVNEGLRYTRVCHKRWAMHIA</sequence>
<dbReference type="PANTHER" id="PTHR46686">
    <property type="entry name" value="GLYCOSYLTRANSFERASE"/>
    <property type="match status" value="1"/>
</dbReference>